<name>A0AAE0U2X0_SORBR</name>
<evidence type="ECO:0000256" key="8">
    <source>
        <dbReference type="PROSITE-ProRule" id="PRU00035"/>
    </source>
</evidence>
<feature type="compositionally biased region" description="Polar residues" evidence="9">
    <location>
        <begin position="251"/>
        <end position="263"/>
    </location>
</feature>
<feature type="compositionally biased region" description="Basic and acidic residues" evidence="9">
    <location>
        <begin position="207"/>
        <end position="216"/>
    </location>
</feature>
<feature type="compositionally biased region" description="Basic and acidic residues" evidence="9">
    <location>
        <begin position="234"/>
        <end position="247"/>
    </location>
</feature>
<dbReference type="Gene3D" id="1.20.920.10">
    <property type="entry name" value="Bromodomain-like"/>
    <property type="match status" value="2"/>
</dbReference>
<evidence type="ECO:0000256" key="6">
    <source>
        <dbReference type="ARBA" id="ARBA00023163"/>
    </source>
</evidence>
<evidence type="ECO:0000256" key="9">
    <source>
        <dbReference type="SAM" id="MobiDB-lite"/>
    </source>
</evidence>
<evidence type="ECO:0000313" key="11">
    <source>
        <dbReference type="EMBL" id="KAK3388881.1"/>
    </source>
</evidence>
<keyword evidence="12" id="KW-1185">Reference proteome</keyword>
<dbReference type="Proteomes" id="UP001281003">
    <property type="component" value="Unassembled WGS sequence"/>
</dbReference>
<organism evidence="11 12">
    <name type="scientific">Sordaria brevicollis</name>
    <dbReference type="NCBI Taxonomy" id="83679"/>
    <lineage>
        <taxon>Eukaryota</taxon>
        <taxon>Fungi</taxon>
        <taxon>Dikarya</taxon>
        <taxon>Ascomycota</taxon>
        <taxon>Pezizomycotina</taxon>
        <taxon>Sordariomycetes</taxon>
        <taxon>Sordariomycetidae</taxon>
        <taxon>Sordariales</taxon>
        <taxon>Sordariaceae</taxon>
        <taxon>Sordaria</taxon>
    </lineage>
</organism>
<evidence type="ECO:0000256" key="7">
    <source>
        <dbReference type="ARBA" id="ARBA00023242"/>
    </source>
</evidence>
<protein>
    <submittedName>
        <fullName evidence="11">Bromodomain-containing protein</fullName>
    </submittedName>
</protein>
<comment type="caution">
    <text evidence="11">The sequence shown here is derived from an EMBL/GenBank/DDBJ whole genome shotgun (WGS) entry which is preliminary data.</text>
</comment>
<comment type="subcellular location">
    <subcellularLocation>
        <location evidence="1">Nucleus</location>
    </subcellularLocation>
</comment>
<keyword evidence="7" id="KW-0539">Nucleus</keyword>
<feature type="region of interest" description="Disordered" evidence="9">
    <location>
        <begin position="1"/>
        <end position="36"/>
    </location>
</feature>
<feature type="region of interest" description="Disordered" evidence="9">
    <location>
        <begin position="169"/>
        <end position="273"/>
    </location>
</feature>
<evidence type="ECO:0000256" key="2">
    <source>
        <dbReference type="ARBA" id="ARBA00022737"/>
    </source>
</evidence>
<feature type="compositionally biased region" description="Basic and acidic residues" evidence="9">
    <location>
        <begin position="18"/>
        <end position="34"/>
    </location>
</feature>
<dbReference type="FunFam" id="1.20.920.10:FF:000083">
    <property type="entry name" value="WGS project CABT00000000 data, contig 2.8"/>
    <property type="match status" value="1"/>
</dbReference>
<dbReference type="InterPro" id="IPR001487">
    <property type="entry name" value="Bromodomain"/>
</dbReference>
<evidence type="ECO:0000256" key="1">
    <source>
        <dbReference type="ARBA" id="ARBA00004123"/>
    </source>
</evidence>
<evidence type="ECO:0000259" key="10">
    <source>
        <dbReference type="PROSITE" id="PS50014"/>
    </source>
</evidence>
<feature type="compositionally biased region" description="Acidic residues" evidence="9">
    <location>
        <begin position="218"/>
        <end position="233"/>
    </location>
</feature>
<dbReference type="EMBL" id="JAUTDP010000014">
    <property type="protein sequence ID" value="KAK3388881.1"/>
    <property type="molecule type" value="Genomic_DNA"/>
</dbReference>
<dbReference type="GO" id="GO:0003682">
    <property type="term" value="F:chromatin binding"/>
    <property type="evidence" value="ECO:0007669"/>
    <property type="project" value="TreeGrafter"/>
</dbReference>
<dbReference type="InterPro" id="IPR054551">
    <property type="entry name" value="RSC4_Ig-like"/>
</dbReference>
<feature type="compositionally biased region" description="Low complexity" evidence="9">
    <location>
        <begin position="184"/>
        <end position="200"/>
    </location>
</feature>
<sequence>MDNKRKASISNGANIQDGDDRAAKRTKQEPRPLEDYDLNVEETHESTTAYGLHFLKMIRNTRDKSGRTVADKFEDLIPREGNEDYYRRIKLPISLKTIERKLHNQDFANLSELEGYFKRMVMNAKEYYKKGTEIFDDAERVRKALSNYMTKTNPAYMREVGYSCIATPIPGEEDEKSREPNQNGIKRISSNSSSNGSVTSTRKRKSLSAEDSHGEGEAGGENEEDDESGDDDNENPRRIVIKRRESGRPTARNTASPAPTSRPNRGDKKKTDHEYEDVPYKGLSFQEAQEKIVEELIRKPDGSDPYFLDFINLPPRSFKDYFAVITEPLSLKGLQKLVKGIYGRAKPTGVSEFKSWAAFEEKASLLWNNAHYYNEEGSVIYDLATELKDCFEKELNQAKAVVQEPPQPPKIKLKVAPGSETPSVTGPKKITIHVGSRGSAAASPAPQTGQSIDSNHSYGAVNGNRIVPSAVAAISQDKARSLSTSAAPSPAFTQAKLEGGVQQSPVPLPPRAGMNGSAVVSGTATPGSQQPGSAALQNGHVPVVAPPPPPPIWDKIYRAPGRGLADALIHSILIRTHPSIPLERRFRLEVPAHPKLAQQNLTVHLPTNHSRLQLIPRLSPIMEQQQRQYRLFITINGSVVGRATPLPIPDDPLPVNAIVFDLPLQPGTTVITVTMIAALPKGQKLPSGAECELEKISINAFLPRV</sequence>
<dbReference type="GO" id="GO:0016586">
    <property type="term" value="C:RSC-type complex"/>
    <property type="evidence" value="ECO:0007669"/>
    <property type="project" value="InterPro"/>
</dbReference>
<feature type="domain" description="Bromo" evidence="10">
    <location>
        <begin position="65"/>
        <end position="135"/>
    </location>
</feature>
<reference evidence="11" key="1">
    <citation type="journal article" date="2023" name="Mol. Phylogenet. Evol.">
        <title>Genome-scale phylogeny and comparative genomics of the fungal order Sordariales.</title>
        <authorList>
            <person name="Hensen N."/>
            <person name="Bonometti L."/>
            <person name="Westerberg I."/>
            <person name="Brannstrom I.O."/>
            <person name="Guillou S."/>
            <person name="Cros-Aarteil S."/>
            <person name="Calhoun S."/>
            <person name="Haridas S."/>
            <person name="Kuo A."/>
            <person name="Mondo S."/>
            <person name="Pangilinan J."/>
            <person name="Riley R."/>
            <person name="LaButti K."/>
            <person name="Andreopoulos B."/>
            <person name="Lipzen A."/>
            <person name="Chen C."/>
            <person name="Yan M."/>
            <person name="Daum C."/>
            <person name="Ng V."/>
            <person name="Clum A."/>
            <person name="Steindorff A."/>
            <person name="Ohm R.A."/>
            <person name="Martin F."/>
            <person name="Silar P."/>
            <person name="Natvig D.O."/>
            <person name="Lalanne C."/>
            <person name="Gautier V."/>
            <person name="Ament-Velasquez S.L."/>
            <person name="Kruys A."/>
            <person name="Hutchinson M.I."/>
            <person name="Powell A.J."/>
            <person name="Barry K."/>
            <person name="Miller A.N."/>
            <person name="Grigoriev I.V."/>
            <person name="Debuchy R."/>
            <person name="Gladieux P."/>
            <person name="Hiltunen Thoren M."/>
            <person name="Johannesson H."/>
        </authorList>
    </citation>
    <scope>NUCLEOTIDE SEQUENCE</scope>
    <source>
        <strain evidence="11">FGSC 1904</strain>
    </source>
</reference>
<evidence type="ECO:0000313" key="12">
    <source>
        <dbReference type="Proteomes" id="UP001281003"/>
    </source>
</evidence>
<dbReference type="PROSITE" id="PS50014">
    <property type="entry name" value="BROMODOMAIN_2"/>
    <property type="match status" value="2"/>
</dbReference>
<dbReference type="PANTHER" id="PTHR16062">
    <property type="entry name" value="SWI/SNF-RELATED"/>
    <property type="match status" value="1"/>
</dbReference>
<feature type="region of interest" description="Disordered" evidence="9">
    <location>
        <begin position="485"/>
        <end position="535"/>
    </location>
</feature>
<feature type="domain" description="Bromo" evidence="10">
    <location>
        <begin position="307"/>
        <end position="381"/>
    </location>
</feature>
<dbReference type="AlphaFoldDB" id="A0AAE0U2X0"/>
<accession>A0AAE0U2X0</accession>
<feature type="compositionally biased region" description="Polar residues" evidence="9">
    <location>
        <begin position="518"/>
        <end position="535"/>
    </location>
</feature>
<dbReference type="GO" id="GO:0006368">
    <property type="term" value="P:transcription elongation by RNA polymerase II"/>
    <property type="evidence" value="ECO:0007669"/>
    <property type="project" value="TreeGrafter"/>
</dbReference>
<keyword evidence="3" id="KW-0156">Chromatin regulator</keyword>
<dbReference type="GO" id="GO:0006338">
    <property type="term" value="P:chromatin remodeling"/>
    <property type="evidence" value="ECO:0007669"/>
    <property type="project" value="InterPro"/>
</dbReference>
<feature type="compositionally biased region" description="Basic and acidic residues" evidence="9">
    <location>
        <begin position="264"/>
        <end position="273"/>
    </location>
</feature>
<dbReference type="Pfam" id="PF00439">
    <property type="entry name" value="Bromodomain"/>
    <property type="match status" value="2"/>
</dbReference>
<dbReference type="Pfam" id="PF22994">
    <property type="entry name" value="RSC4_Ig_like"/>
    <property type="match status" value="1"/>
</dbReference>
<feature type="region of interest" description="Disordered" evidence="9">
    <location>
        <begin position="402"/>
        <end position="428"/>
    </location>
</feature>
<evidence type="ECO:0000256" key="5">
    <source>
        <dbReference type="ARBA" id="ARBA00023117"/>
    </source>
</evidence>
<dbReference type="PANTHER" id="PTHR16062:SF19">
    <property type="entry name" value="PROTEIN POLYBROMO-1"/>
    <property type="match status" value="1"/>
</dbReference>
<keyword evidence="4" id="KW-0805">Transcription regulation</keyword>
<evidence type="ECO:0000256" key="3">
    <source>
        <dbReference type="ARBA" id="ARBA00022853"/>
    </source>
</evidence>
<gene>
    <name evidence="11" type="ORF">B0T20DRAFT_87385</name>
</gene>
<dbReference type="InterPro" id="IPR037382">
    <property type="entry name" value="Rsc/polybromo"/>
</dbReference>
<keyword evidence="2" id="KW-0677">Repeat</keyword>
<dbReference type="InterPro" id="IPR036427">
    <property type="entry name" value="Bromodomain-like_sf"/>
</dbReference>
<dbReference type="CDD" id="cd04369">
    <property type="entry name" value="Bromodomain"/>
    <property type="match status" value="2"/>
</dbReference>
<evidence type="ECO:0000256" key="4">
    <source>
        <dbReference type="ARBA" id="ARBA00023015"/>
    </source>
</evidence>
<keyword evidence="5 8" id="KW-0103">Bromodomain</keyword>
<keyword evidence="6" id="KW-0804">Transcription</keyword>
<reference evidence="11" key="2">
    <citation type="submission" date="2023-07" db="EMBL/GenBank/DDBJ databases">
        <authorList>
            <consortium name="Lawrence Berkeley National Laboratory"/>
            <person name="Haridas S."/>
            <person name="Hensen N."/>
            <person name="Bonometti L."/>
            <person name="Westerberg I."/>
            <person name="Brannstrom I.O."/>
            <person name="Guillou S."/>
            <person name="Cros-Aarteil S."/>
            <person name="Calhoun S."/>
            <person name="Kuo A."/>
            <person name="Mondo S."/>
            <person name="Pangilinan J."/>
            <person name="Riley R."/>
            <person name="LaButti K."/>
            <person name="Andreopoulos B."/>
            <person name="Lipzen A."/>
            <person name="Chen C."/>
            <person name="Yanf M."/>
            <person name="Daum C."/>
            <person name="Ng V."/>
            <person name="Clum A."/>
            <person name="Steindorff A."/>
            <person name="Ohm R."/>
            <person name="Martin F."/>
            <person name="Silar P."/>
            <person name="Natvig D."/>
            <person name="Lalanne C."/>
            <person name="Gautier V."/>
            <person name="Ament-velasquez S.L."/>
            <person name="Kruys A."/>
            <person name="Hutchinson M.I."/>
            <person name="Powell A.J."/>
            <person name="Barry K."/>
            <person name="Miller A.N."/>
            <person name="Grigoriev I.V."/>
            <person name="Debuchy R."/>
            <person name="Gladieux P."/>
            <person name="Thoren M.H."/>
            <person name="Johannesson H."/>
        </authorList>
    </citation>
    <scope>NUCLEOTIDE SEQUENCE</scope>
    <source>
        <strain evidence="11">FGSC 1904</strain>
    </source>
</reference>
<proteinExistence type="predicted"/>
<dbReference type="SUPFAM" id="SSF47370">
    <property type="entry name" value="Bromodomain"/>
    <property type="match status" value="2"/>
</dbReference>
<dbReference type="SMART" id="SM00297">
    <property type="entry name" value="BROMO"/>
    <property type="match status" value="2"/>
</dbReference>